<protein>
    <submittedName>
        <fullName evidence="2">Uncharacterized protein</fullName>
    </submittedName>
</protein>
<sequence>MLQGIARTEVRGAYSLQHNRCRPSTAPESRSEHLLQQFRSSVLPGAIPLQRFGAGNLLQWNRCKESALALLLQQDCCRDLNEDHLLQVNGCSDSAAENFQAGKATGTAHRITHAAKLLRELRSSVPPTAGSLQGLGCGRIHAADWLQGARSSVLPTAGSLQEFGMRNAWSRTAAAISLQRPSRSDPAAGIWKCCEESAPAFLLQQDRCLRCWNRAPLSAALRARHPPTPGGGIPSTGTGRGGTGATKLDVLEPLSTSSVGGGATSRGASRERRGRALGVPSTPPPPPRRRGLPACALPFPLFNRNTSASRCVAAARTTRPGGGRCLGEDGMSAPVPRPGRSSKSARLDTACKVSSLEGERDKDEGSADLSGKRCGSMSDKDMGRGVKGYGYGGKGCSAVERSRRRGLGSSSSSPKNLSDGGKTVDSGRVSSESCGRCSGGPTCSRCFEVEAAKANREAVEGVGERRYWSRLEDEPFQGGDSRGDGVWRRAGLRGC</sequence>
<feature type="compositionally biased region" description="Gly residues" evidence="1">
    <location>
        <begin position="230"/>
        <end position="244"/>
    </location>
</feature>
<feature type="region of interest" description="Disordered" evidence="1">
    <location>
        <begin position="400"/>
        <end position="439"/>
    </location>
</feature>
<comment type="caution">
    <text evidence="2">The sequence shown here is derived from an EMBL/GenBank/DDBJ whole genome shotgun (WGS) entry which is preliminary data.</text>
</comment>
<organism evidence="2 3">
    <name type="scientific">Mycena rosella</name>
    <name type="common">Pink bonnet</name>
    <name type="synonym">Agaricus rosellus</name>
    <dbReference type="NCBI Taxonomy" id="1033263"/>
    <lineage>
        <taxon>Eukaryota</taxon>
        <taxon>Fungi</taxon>
        <taxon>Dikarya</taxon>
        <taxon>Basidiomycota</taxon>
        <taxon>Agaricomycotina</taxon>
        <taxon>Agaricomycetes</taxon>
        <taxon>Agaricomycetidae</taxon>
        <taxon>Agaricales</taxon>
        <taxon>Marasmiineae</taxon>
        <taxon>Mycenaceae</taxon>
        <taxon>Mycena</taxon>
    </lineage>
</organism>
<reference evidence="2" key="1">
    <citation type="submission" date="2023-03" db="EMBL/GenBank/DDBJ databases">
        <title>Massive genome expansion in bonnet fungi (Mycena s.s.) driven by repeated elements and novel gene families across ecological guilds.</title>
        <authorList>
            <consortium name="Lawrence Berkeley National Laboratory"/>
            <person name="Harder C.B."/>
            <person name="Miyauchi S."/>
            <person name="Viragh M."/>
            <person name="Kuo A."/>
            <person name="Thoen E."/>
            <person name="Andreopoulos B."/>
            <person name="Lu D."/>
            <person name="Skrede I."/>
            <person name="Drula E."/>
            <person name="Henrissat B."/>
            <person name="Morin E."/>
            <person name="Kohler A."/>
            <person name="Barry K."/>
            <person name="LaButti K."/>
            <person name="Morin E."/>
            <person name="Salamov A."/>
            <person name="Lipzen A."/>
            <person name="Mereny Z."/>
            <person name="Hegedus B."/>
            <person name="Baldrian P."/>
            <person name="Stursova M."/>
            <person name="Weitz H."/>
            <person name="Taylor A."/>
            <person name="Grigoriev I.V."/>
            <person name="Nagy L.G."/>
            <person name="Martin F."/>
            <person name="Kauserud H."/>
        </authorList>
    </citation>
    <scope>NUCLEOTIDE SEQUENCE</scope>
    <source>
        <strain evidence="2">CBHHK067</strain>
    </source>
</reference>
<feature type="region of interest" description="Disordered" evidence="1">
    <location>
        <begin position="222"/>
        <end position="293"/>
    </location>
</feature>
<proteinExistence type="predicted"/>
<gene>
    <name evidence="2" type="ORF">B0H17DRAFT_1133795</name>
</gene>
<evidence type="ECO:0000313" key="2">
    <source>
        <dbReference type="EMBL" id="KAJ7691264.1"/>
    </source>
</evidence>
<name>A0AAD7DGM0_MYCRO</name>
<dbReference type="AlphaFoldDB" id="A0AAD7DGM0"/>
<evidence type="ECO:0000313" key="3">
    <source>
        <dbReference type="Proteomes" id="UP001221757"/>
    </source>
</evidence>
<dbReference type="EMBL" id="JARKIE010000059">
    <property type="protein sequence ID" value="KAJ7691264.1"/>
    <property type="molecule type" value="Genomic_DNA"/>
</dbReference>
<keyword evidence="3" id="KW-1185">Reference proteome</keyword>
<feature type="region of interest" description="Disordered" evidence="1">
    <location>
        <begin position="317"/>
        <end position="386"/>
    </location>
</feature>
<evidence type="ECO:0000256" key="1">
    <source>
        <dbReference type="SAM" id="MobiDB-lite"/>
    </source>
</evidence>
<accession>A0AAD7DGM0</accession>
<dbReference type="Proteomes" id="UP001221757">
    <property type="component" value="Unassembled WGS sequence"/>
</dbReference>